<organism evidence="1 2">
    <name type="scientific">Campylobacter jejuni</name>
    <dbReference type="NCBI Taxonomy" id="197"/>
    <lineage>
        <taxon>Bacteria</taxon>
        <taxon>Pseudomonadati</taxon>
        <taxon>Campylobacterota</taxon>
        <taxon>Epsilonproteobacteria</taxon>
        <taxon>Campylobacterales</taxon>
        <taxon>Campylobacteraceae</taxon>
        <taxon>Campylobacter</taxon>
    </lineage>
</organism>
<dbReference type="Proteomes" id="UP000288507">
    <property type="component" value="Unassembled WGS sequence"/>
</dbReference>
<sequence length="273" mass="31212">MNKMERLTKLADTCEAITVTQNHAEKYFNLFKQKLFCNEFKLNRENQVTFYNTKDQAGVELSFGYDIDDKGHLHINNVVLPDKTISFGHEPVSSFKQLDDLFIKSQGESLSSLLCKYRTEKLASEIKGRAPDPIQLRIFSEIDGWNRKRNSGVNKTSFIDRKTIQGHTIKAIEYFNDGGEHRNLVFQATECDGLAELTDKSPIMIFMKFRNEKDATNFFDSANEYLHLEGGAELIDKIAGTRFKYGLNLVIPEEMPSSSKDEVCFTIFYGGKL</sequence>
<dbReference type="RefSeq" id="WP_126232131.1">
    <property type="nucleotide sequence ID" value="NZ_PRBV01000005.1"/>
</dbReference>
<dbReference type="AlphaFoldDB" id="A0A431EEF8"/>
<name>A0A431EEF8_CAMJU</name>
<comment type="caution">
    <text evidence="1">The sequence shown here is derived from an EMBL/GenBank/DDBJ whole genome shotgun (WGS) entry which is preliminary data.</text>
</comment>
<proteinExistence type="predicted"/>
<dbReference type="EMBL" id="PRBV01000005">
    <property type="protein sequence ID" value="RTJ79572.1"/>
    <property type="molecule type" value="Genomic_DNA"/>
</dbReference>
<reference evidence="1 2" key="1">
    <citation type="journal article" date="2019" name="Appl. Environ. Microbiol.">
        <title>Population genetics and characterization of Campylobacter jejuni isolates in western jackdaws and game birds in Finland.</title>
        <authorList>
            <person name="Kovanen S."/>
            <person name="Rossi M."/>
            <person name="Pohja-Mykra M."/>
            <person name="Nieminen T."/>
            <person name="Raunio-Saarnisto M."/>
            <person name="Sauvala M."/>
            <person name="Fredriksson-Ahomaa M."/>
            <person name="Hanninen M.L."/>
            <person name="Kivisto R."/>
        </authorList>
    </citation>
    <scope>NUCLEOTIDE SEQUENCE [LARGE SCALE GENOMIC DNA]</scope>
    <source>
        <strain evidence="1 2">CB313</strain>
    </source>
</reference>
<gene>
    <name evidence="1" type="ORF">C3H57_04175</name>
</gene>
<evidence type="ECO:0000313" key="1">
    <source>
        <dbReference type="EMBL" id="RTJ79572.1"/>
    </source>
</evidence>
<evidence type="ECO:0000313" key="2">
    <source>
        <dbReference type="Proteomes" id="UP000288507"/>
    </source>
</evidence>
<protein>
    <submittedName>
        <fullName evidence="1">Uncharacterized protein</fullName>
    </submittedName>
</protein>
<accession>A0A431EEF8</accession>